<proteinExistence type="predicted"/>
<keyword evidence="2" id="KW-1185">Reference proteome</keyword>
<sequence>MTRSAPTLCLAHALKVADGYRRGPGGGCFDRTLAAPDPKPFMIGIGPEAAQRTTVYPRPHDIRLALILTEKSLRSG</sequence>
<dbReference type="SUPFAM" id="SSF100950">
    <property type="entry name" value="NagB/RpiA/CoA transferase-like"/>
    <property type="match status" value="1"/>
</dbReference>
<dbReference type="EMBL" id="JASNJE010000046">
    <property type="protein sequence ID" value="MDK3075653.1"/>
    <property type="molecule type" value="Genomic_DNA"/>
</dbReference>
<evidence type="ECO:0000313" key="1">
    <source>
        <dbReference type="EMBL" id="MDK3075653.1"/>
    </source>
</evidence>
<evidence type="ECO:0000313" key="2">
    <source>
        <dbReference type="Proteomes" id="UP001227126"/>
    </source>
</evidence>
<dbReference type="Proteomes" id="UP001227126">
    <property type="component" value="Unassembled WGS sequence"/>
</dbReference>
<name>A0ABT7FKH8_9RHOB</name>
<protein>
    <submittedName>
        <fullName evidence="1">5-formyltetrahydrofolate cyclo-ligase</fullName>
    </submittedName>
</protein>
<accession>A0ABT7FKH8</accession>
<reference evidence="1 2" key="1">
    <citation type="submission" date="2023-05" db="EMBL/GenBank/DDBJ databases">
        <title>Sedimentitalea sp. nov. JM2-8.</title>
        <authorList>
            <person name="Huang J."/>
        </authorList>
    </citation>
    <scope>NUCLEOTIDE SEQUENCE [LARGE SCALE GENOMIC DNA]</scope>
    <source>
        <strain evidence="1 2">JM2-8</strain>
    </source>
</reference>
<organism evidence="1 2">
    <name type="scientific">Sedimentitalea xiamensis</name>
    <dbReference type="NCBI Taxonomy" id="3050037"/>
    <lineage>
        <taxon>Bacteria</taxon>
        <taxon>Pseudomonadati</taxon>
        <taxon>Pseudomonadota</taxon>
        <taxon>Alphaproteobacteria</taxon>
        <taxon>Rhodobacterales</taxon>
        <taxon>Paracoccaceae</taxon>
        <taxon>Sedimentitalea</taxon>
    </lineage>
</organism>
<comment type="caution">
    <text evidence="1">The sequence shown here is derived from an EMBL/GenBank/DDBJ whole genome shotgun (WGS) entry which is preliminary data.</text>
</comment>
<dbReference type="Gene3D" id="3.40.50.10420">
    <property type="entry name" value="NagB/RpiA/CoA transferase-like"/>
    <property type="match status" value="1"/>
</dbReference>
<gene>
    <name evidence="1" type="ORF">QO034_21535</name>
</gene>
<dbReference type="InterPro" id="IPR024185">
    <property type="entry name" value="FTHF_cligase-like_sf"/>
</dbReference>
<dbReference type="InterPro" id="IPR037171">
    <property type="entry name" value="NagB/RpiA_transferase-like"/>
</dbReference>